<reference evidence="1 2" key="1">
    <citation type="submission" date="2022-06" db="EMBL/GenBank/DDBJ databases">
        <title>Pseudarthrobacter sp. strain RMG13 Genome sequencing and assembly.</title>
        <authorList>
            <person name="Kim I."/>
        </authorList>
    </citation>
    <scope>NUCLEOTIDE SEQUENCE [LARGE SCALE GENOMIC DNA]</scope>
    <source>
        <strain evidence="1 2">RMG13</strain>
    </source>
</reference>
<comment type="caution">
    <text evidence="1">The sequence shown here is derived from an EMBL/GenBank/DDBJ whole genome shotgun (WGS) entry which is preliminary data.</text>
</comment>
<evidence type="ECO:0000313" key="2">
    <source>
        <dbReference type="Proteomes" id="UP001524318"/>
    </source>
</evidence>
<dbReference type="EMBL" id="JANCLV010000011">
    <property type="protein sequence ID" value="MCP9001024.1"/>
    <property type="molecule type" value="Genomic_DNA"/>
</dbReference>
<organism evidence="1 2">
    <name type="scientific">Pseudarthrobacter humi</name>
    <dbReference type="NCBI Taxonomy" id="2952523"/>
    <lineage>
        <taxon>Bacteria</taxon>
        <taxon>Bacillati</taxon>
        <taxon>Actinomycetota</taxon>
        <taxon>Actinomycetes</taxon>
        <taxon>Micrococcales</taxon>
        <taxon>Micrococcaceae</taxon>
        <taxon>Pseudarthrobacter</taxon>
    </lineage>
</organism>
<accession>A0ABT1LSB4</accession>
<sequence length="53" mass="6012">MLKTLLCKMNLRHDWHIKTTDDGGRYRRCARCGKYQEGSSGGRNGNWAAPLGM</sequence>
<dbReference type="Proteomes" id="UP001524318">
    <property type="component" value="Unassembled WGS sequence"/>
</dbReference>
<gene>
    <name evidence="1" type="ORF">NFC73_15020</name>
</gene>
<proteinExistence type="predicted"/>
<evidence type="ECO:0000313" key="1">
    <source>
        <dbReference type="EMBL" id="MCP9001024.1"/>
    </source>
</evidence>
<protein>
    <submittedName>
        <fullName evidence="1">Uncharacterized protein</fullName>
    </submittedName>
</protein>
<dbReference type="RefSeq" id="WP_254751455.1">
    <property type="nucleotide sequence ID" value="NZ_JANCLV010000011.1"/>
</dbReference>
<name>A0ABT1LSB4_9MICC</name>
<keyword evidence="2" id="KW-1185">Reference proteome</keyword>